<reference evidence="6 7" key="1">
    <citation type="submission" date="2018-04" db="EMBL/GenBank/DDBJ databases">
        <title>The genome of golden apple snail Pomacea canaliculata provides insight into stress tolerance and invasive adaptation.</title>
        <authorList>
            <person name="Liu C."/>
            <person name="Liu B."/>
            <person name="Ren Y."/>
            <person name="Zhang Y."/>
            <person name="Wang H."/>
            <person name="Li S."/>
            <person name="Jiang F."/>
            <person name="Yin L."/>
            <person name="Zhang G."/>
            <person name="Qian W."/>
            <person name="Fan W."/>
        </authorList>
    </citation>
    <scope>NUCLEOTIDE SEQUENCE [LARGE SCALE GENOMIC DNA]</scope>
    <source>
        <strain evidence="6">SZHN2017</strain>
        <tissue evidence="6">Muscle</tissue>
    </source>
</reference>
<keyword evidence="3 5" id="KW-1133">Transmembrane helix</keyword>
<name>A0A2T7PF82_POMCA</name>
<organism evidence="6 7">
    <name type="scientific">Pomacea canaliculata</name>
    <name type="common">Golden apple snail</name>
    <dbReference type="NCBI Taxonomy" id="400727"/>
    <lineage>
        <taxon>Eukaryota</taxon>
        <taxon>Metazoa</taxon>
        <taxon>Spiralia</taxon>
        <taxon>Lophotrochozoa</taxon>
        <taxon>Mollusca</taxon>
        <taxon>Gastropoda</taxon>
        <taxon>Caenogastropoda</taxon>
        <taxon>Architaenioglossa</taxon>
        <taxon>Ampullarioidea</taxon>
        <taxon>Ampullariidae</taxon>
        <taxon>Pomacea</taxon>
    </lineage>
</organism>
<gene>
    <name evidence="6" type="ORF">C0Q70_07513</name>
</gene>
<protein>
    <recommendedName>
        <fullName evidence="8">MARVEL domain-containing protein</fullName>
    </recommendedName>
</protein>
<accession>A0A2T7PF82</accession>
<evidence type="ECO:0000256" key="1">
    <source>
        <dbReference type="ARBA" id="ARBA00004141"/>
    </source>
</evidence>
<feature type="transmembrane region" description="Helical" evidence="5">
    <location>
        <begin position="81"/>
        <end position="101"/>
    </location>
</feature>
<evidence type="ECO:0000256" key="3">
    <source>
        <dbReference type="ARBA" id="ARBA00022989"/>
    </source>
</evidence>
<feature type="transmembrane region" description="Helical" evidence="5">
    <location>
        <begin position="152"/>
        <end position="171"/>
    </location>
</feature>
<dbReference type="InterPro" id="IPR004031">
    <property type="entry name" value="PMP22/EMP/MP20/Claudin"/>
</dbReference>
<evidence type="ECO:0000256" key="2">
    <source>
        <dbReference type="ARBA" id="ARBA00022692"/>
    </source>
</evidence>
<comment type="caution">
    <text evidence="6">The sequence shown here is derived from an EMBL/GenBank/DDBJ whole genome shotgun (WGS) entry which is preliminary data.</text>
</comment>
<keyword evidence="2 5" id="KW-0812">Transmembrane</keyword>
<keyword evidence="4 5" id="KW-0472">Membrane</keyword>
<keyword evidence="7" id="KW-1185">Reference proteome</keyword>
<dbReference type="Pfam" id="PF13903">
    <property type="entry name" value="Claudin_2"/>
    <property type="match status" value="1"/>
</dbReference>
<evidence type="ECO:0000313" key="6">
    <source>
        <dbReference type="EMBL" id="PVD32085.1"/>
    </source>
</evidence>
<dbReference type="Gene3D" id="1.20.140.150">
    <property type="match status" value="1"/>
</dbReference>
<evidence type="ECO:0000256" key="4">
    <source>
        <dbReference type="ARBA" id="ARBA00023136"/>
    </source>
</evidence>
<dbReference type="Proteomes" id="UP000245119">
    <property type="component" value="Linkage Group LG4"/>
</dbReference>
<dbReference type="GO" id="GO:0016020">
    <property type="term" value="C:membrane"/>
    <property type="evidence" value="ECO:0007669"/>
    <property type="project" value="UniProtKB-SubCell"/>
</dbReference>
<dbReference type="AlphaFoldDB" id="A0A2T7PF82"/>
<proteinExistence type="predicted"/>
<evidence type="ECO:0000256" key="5">
    <source>
        <dbReference type="SAM" id="Phobius"/>
    </source>
</evidence>
<evidence type="ECO:0000313" key="7">
    <source>
        <dbReference type="Proteomes" id="UP000245119"/>
    </source>
</evidence>
<comment type="subcellular location">
    <subcellularLocation>
        <location evidence="1">Membrane</location>
        <topology evidence="1">Multi-pass membrane protein</topology>
    </subcellularLocation>
</comment>
<sequence>MHLYRPKVLVCVAMACSGVALAIQLASVIGTGWLMFKNTYAGYTYLTENGLFRYCVEFTGICSTYDKPEVFPDWATACQTFSILALGAMFGSFVVGILHILREETQGLTLLAAEVNMVAAVYIAVEVGLFAGKTKDRIRTTTSSTVSYGYDFYLSIAAGGLSVVAAILYVVGRVTVRYYYQQL</sequence>
<feature type="transmembrane region" description="Helical" evidence="5">
    <location>
        <begin position="108"/>
        <end position="132"/>
    </location>
</feature>
<evidence type="ECO:0008006" key="8">
    <source>
        <dbReference type="Google" id="ProtNLM"/>
    </source>
</evidence>
<dbReference type="EMBL" id="PZQS01000004">
    <property type="protein sequence ID" value="PVD32085.1"/>
    <property type="molecule type" value="Genomic_DNA"/>
</dbReference>